<evidence type="ECO:0000256" key="1">
    <source>
        <dbReference type="ARBA" id="ARBA00022723"/>
    </source>
</evidence>
<reference evidence="5 6" key="1">
    <citation type="submission" date="2020-02" db="EMBL/GenBank/DDBJ databases">
        <title>Nitrogenibacter mangrovi gen. nov., sp. nov. isolated from mangrove sediment, a denitrifying betaproteobacterium.</title>
        <authorList>
            <person name="Liao H."/>
            <person name="Tian Y."/>
        </authorList>
    </citation>
    <scope>NUCLEOTIDE SEQUENCE [LARGE SCALE GENOMIC DNA]</scope>
    <source>
        <strain evidence="5 6">M9-3-2</strain>
    </source>
</reference>
<evidence type="ECO:0000259" key="4">
    <source>
        <dbReference type="PROSITE" id="PS51379"/>
    </source>
</evidence>
<sequence length="63" mass="6660">MAMTIDPDMCTACDDCRPVCPTKSIQKGKIFYTIDASTCTECDGHADAPLCVDVCPSGCISPL</sequence>
<dbReference type="Proteomes" id="UP000501991">
    <property type="component" value="Chromosome"/>
</dbReference>
<name>A0A6C1B6Z3_9RHOO</name>
<dbReference type="GO" id="GO:0051536">
    <property type="term" value="F:iron-sulfur cluster binding"/>
    <property type="evidence" value="ECO:0007669"/>
    <property type="project" value="UniProtKB-KW"/>
</dbReference>
<dbReference type="PROSITE" id="PS51379">
    <property type="entry name" value="4FE4S_FER_2"/>
    <property type="match status" value="1"/>
</dbReference>
<evidence type="ECO:0000313" key="6">
    <source>
        <dbReference type="Proteomes" id="UP000501991"/>
    </source>
</evidence>
<evidence type="ECO:0000256" key="2">
    <source>
        <dbReference type="ARBA" id="ARBA00023004"/>
    </source>
</evidence>
<dbReference type="SUPFAM" id="SSF54862">
    <property type="entry name" value="4Fe-4S ferredoxins"/>
    <property type="match status" value="1"/>
</dbReference>
<dbReference type="PROSITE" id="PS00198">
    <property type="entry name" value="4FE4S_FER_1"/>
    <property type="match status" value="1"/>
</dbReference>
<dbReference type="Gene3D" id="3.30.70.20">
    <property type="match status" value="1"/>
</dbReference>
<keyword evidence="2" id="KW-0408">Iron</keyword>
<dbReference type="InterPro" id="IPR017900">
    <property type="entry name" value="4Fe4S_Fe_S_CS"/>
</dbReference>
<dbReference type="InterPro" id="IPR017896">
    <property type="entry name" value="4Fe4S_Fe-S-bd"/>
</dbReference>
<organism evidence="5 6">
    <name type="scientific">Nitrogeniibacter mangrovi</name>
    <dbReference type="NCBI Taxonomy" id="2016596"/>
    <lineage>
        <taxon>Bacteria</taxon>
        <taxon>Pseudomonadati</taxon>
        <taxon>Pseudomonadota</taxon>
        <taxon>Betaproteobacteria</taxon>
        <taxon>Rhodocyclales</taxon>
        <taxon>Zoogloeaceae</taxon>
        <taxon>Nitrogeniibacter</taxon>
    </lineage>
</organism>
<feature type="domain" description="4Fe-4S ferredoxin-type" evidence="4">
    <location>
        <begin position="1"/>
        <end position="30"/>
    </location>
</feature>
<proteinExistence type="predicted"/>
<evidence type="ECO:0000256" key="3">
    <source>
        <dbReference type="ARBA" id="ARBA00023014"/>
    </source>
</evidence>
<gene>
    <name evidence="5" type="ORF">G3580_19080</name>
</gene>
<keyword evidence="1" id="KW-0479">Metal-binding</keyword>
<dbReference type="Pfam" id="PF00037">
    <property type="entry name" value="Fer4"/>
    <property type="match status" value="1"/>
</dbReference>
<accession>A0A6C1B6Z3</accession>
<protein>
    <submittedName>
        <fullName evidence="5">4Fe-4S dicluster domain-containing protein</fullName>
    </submittedName>
</protein>
<dbReference type="KEGG" id="azq:G3580_19080"/>
<keyword evidence="6" id="KW-1185">Reference proteome</keyword>
<dbReference type="GO" id="GO:0046872">
    <property type="term" value="F:metal ion binding"/>
    <property type="evidence" value="ECO:0007669"/>
    <property type="project" value="UniProtKB-KW"/>
</dbReference>
<keyword evidence="3" id="KW-0411">Iron-sulfur</keyword>
<dbReference type="RefSeq" id="WP_173768242.1">
    <property type="nucleotide sequence ID" value="NZ_CP048836.1"/>
</dbReference>
<dbReference type="AlphaFoldDB" id="A0A6C1B6Z3"/>
<evidence type="ECO:0000313" key="5">
    <source>
        <dbReference type="EMBL" id="QID19536.1"/>
    </source>
</evidence>
<dbReference type="EMBL" id="CP048836">
    <property type="protein sequence ID" value="QID19536.1"/>
    <property type="molecule type" value="Genomic_DNA"/>
</dbReference>